<feature type="region of interest" description="Disordered" evidence="6">
    <location>
        <begin position="21"/>
        <end position="43"/>
    </location>
</feature>
<evidence type="ECO:0000256" key="5">
    <source>
        <dbReference type="PIRSR" id="PIRSR604294-1"/>
    </source>
</evidence>
<proteinExistence type="inferred from homology"/>
<dbReference type="InterPro" id="IPR004294">
    <property type="entry name" value="Carotenoid_Oase"/>
</dbReference>
<feature type="binding site" evidence="5">
    <location>
        <position position="296"/>
    </location>
    <ligand>
        <name>Fe cation</name>
        <dbReference type="ChEBI" id="CHEBI:24875"/>
        <note>catalytic</note>
    </ligand>
</feature>
<name>A0AAW2KZL5_SESRA</name>
<evidence type="ECO:0000256" key="1">
    <source>
        <dbReference type="ARBA" id="ARBA00006787"/>
    </source>
</evidence>
<dbReference type="Pfam" id="PF03055">
    <property type="entry name" value="RPE65"/>
    <property type="match status" value="2"/>
</dbReference>
<feature type="binding site" evidence="5">
    <location>
        <position position="345"/>
    </location>
    <ligand>
        <name>Fe cation</name>
        <dbReference type="ChEBI" id="CHEBI:24875"/>
        <note>catalytic</note>
    </ligand>
</feature>
<sequence length="634" mass="71243">MIMSSTSSTFTLTIISCSAESRSSSRPPRIGLPKPSTSTNYSSSAYQKSNFAPVDEIGEPVHATVVHGSIPPDFPEGAYIRIGSNPLHRAQKSAVSVFGKSSHIWVEGEGMIHALYFNKDDSSSTDGSWTTFYNNKYVSTDTFELEKQRKKPVFLPATEGDPPAVLAAFLLNLMRFGVANKNISNTNVFEHAGKYYTSGDSDVAPHEIDIQTLETLGTWDEIAGSWNRPFTSHPKMRFGAANKNMSNTNVFEHAGKYYSITEIDVAPYEIDIQTLETLGRTWDEIAESWNRQFTSHPKKAPGTGELVIMGIDGRKPYLVLGVISADGKKLLHKVDMKFERIILFHEMGVTQKYNIIPDFPTIIDTNRLLRGGSLIRYEKDKYARIGVMPRYGDVDSVRWFEVKPCCAFHIINCYEEDDEVVVMACIAQDSIIPGPDLGKDKMEWFSRGFKKVSSYQENMEEGFLFARPYEWRLNMKTGQVNEKYLVPLDFAMDFPTVNDHFIGVKNKFAYTQVVDSAASSAAGMVKYGGLAKLSLQERNVKFLEGEDAQEYRKIEYHMFPENTFCTGASFVAKHGSADEDDGWLVTFVHNEDTNTSEVYIVDAKNISSEAVARIRLPCRVPYGFHGAYMPLKRD</sequence>
<dbReference type="GO" id="GO:0046872">
    <property type="term" value="F:metal ion binding"/>
    <property type="evidence" value="ECO:0007669"/>
    <property type="project" value="UniProtKB-KW"/>
</dbReference>
<reference evidence="7" key="1">
    <citation type="submission" date="2020-06" db="EMBL/GenBank/DDBJ databases">
        <authorList>
            <person name="Li T."/>
            <person name="Hu X."/>
            <person name="Zhang T."/>
            <person name="Song X."/>
            <person name="Zhang H."/>
            <person name="Dai N."/>
            <person name="Sheng W."/>
            <person name="Hou X."/>
            <person name="Wei L."/>
        </authorList>
    </citation>
    <scope>NUCLEOTIDE SEQUENCE</scope>
    <source>
        <strain evidence="7">G02</strain>
        <tissue evidence="7">Leaf</tissue>
    </source>
</reference>
<comment type="similarity">
    <text evidence="1">Belongs to the carotenoid oxygenase family.</text>
</comment>
<gene>
    <name evidence="7" type="ORF">Sradi_5596000</name>
</gene>
<accession>A0AAW2KZL5</accession>
<keyword evidence="4 5" id="KW-0408">Iron</keyword>
<feature type="compositionally biased region" description="Low complexity" evidence="6">
    <location>
        <begin position="21"/>
        <end position="33"/>
    </location>
</feature>
<dbReference type="AlphaFoldDB" id="A0AAW2KZL5"/>
<organism evidence="7">
    <name type="scientific">Sesamum radiatum</name>
    <name type="common">Black benniseed</name>
    <dbReference type="NCBI Taxonomy" id="300843"/>
    <lineage>
        <taxon>Eukaryota</taxon>
        <taxon>Viridiplantae</taxon>
        <taxon>Streptophyta</taxon>
        <taxon>Embryophyta</taxon>
        <taxon>Tracheophyta</taxon>
        <taxon>Spermatophyta</taxon>
        <taxon>Magnoliopsida</taxon>
        <taxon>eudicotyledons</taxon>
        <taxon>Gunneridae</taxon>
        <taxon>Pentapetalae</taxon>
        <taxon>asterids</taxon>
        <taxon>lamiids</taxon>
        <taxon>Lamiales</taxon>
        <taxon>Pedaliaceae</taxon>
        <taxon>Sesamum</taxon>
    </lineage>
</organism>
<evidence type="ECO:0000256" key="2">
    <source>
        <dbReference type="ARBA" id="ARBA00022723"/>
    </source>
</evidence>
<evidence type="ECO:0000313" key="7">
    <source>
        <dbReference type="EMBL" id="KAL0311967.1"/>
    </source>
</evidence>
<dbReference type="EMBL" id="JACGWJ010000026">
    <property type="protein sequence ID" value="KAL0311967.1"/>
    <property type="molecule type" value="Genomic_DNA"/>
</dbReference>
<dbReference type="GO" id="GO:0009570">
    <property type="term" value="C:chloroplast stroma"/>
    <property type="evidence" value="ECO:0007669"/>
    <property type="project" value="TreeGrafter"/>
</dbReference>
<comment type="cofactor">
    <cofactor evidence="5">
        <name>Fe(2+)</name>
        <dbReference type="ChEBI" id="CHEBI:29033"/>
    </cofactor>
    <text evidence="5">Binds 1 Fe(2+) ion per subunit.</text>
</comment>
<keyword evidence="2 5" id="KW-0479">Metal-binding</keyword>
<evidence type="ECO:0000256" key="3">
    <source>
        <dbReference type="ARBA" id="ARBA00022964"/>
    </source>
</evidence>
<dbReference type="PANTHER" id="PTHR10543">
    <property type="entry name" value="BETA-CAROTENE DIOXYGENASE"/>
    <property type="match status" value="1"/>
</dbReference>
<keyword evidence="3 7" id="KW-0560">Oxidoreductase</keyword>
<dbReference type="GO" id="GO:0010436">
    <property type="term" value="F:carotenoid dioxygenase activity"/>
    <property type="evidence" value="ECO:0007669"/>
    <property type="project" value="TreeGrafter"/>
</dbReference>
<dbReference type="PANTHER" id="PTHR10543:SF142">
    <property type="entry name" value="OS06G0162550 PROTEIN"/>
    <property type="match status" value="1"/>
</dbReference>
<feature type="binding site" evidence="5">
    <location>
        <position position="625"/>
    </location>
    <ligand>
        <name>Fe cation</name>
        <dbReference type="ChEBI" id="CHEBI:24875"/>
        <note>catalytic</note>
    </ligand>
</feature>
<keyword evidence="3 7" id="KW-0223">Dioxygenase</keyword>
<protein>
    <submittedName>
        <fullName evidence="7">Carotenoid 9,10(9',10')-cleavage dioxygenase 1</fullName>
    </submittedName>
</protein>
<dbReference type="GO" id="GO:0016121">
    <property type="term" value="P:carotene catabolic process"/>
    <property type="evidence" value="ECO:0007669"/>
    <property type="project" value="TreeGrafter"/>
</dbReference>
<evidence type="ECO:0000256" key="4">
    <source>
        <dbReference type="ARBA" id="ARBA00023004"/>
    </source>
</evidence>
<evidence type="ECO:0000256" key="6">
    <source>
        <dbReference type="SAM" id="MobiDB-lite"/>
    </source>
</evidence>
<feature type="binding site" evidence="5">
    <location>
        <position position="409"/>
    </location>
    <ligand>
        <name>Fe cation</name>
        <dbReference type="ChEBI" id="CHEBI:24875"/>
        <note>catalytic</note>
    </ligand>
</feature>
<reference evidence="7" key="2">
    <citation type="journal article" date="2024" name="Plant">
        <title>Genomic evolution and insights into agronomic trait innovations of Sesamum species.</title>
        <authorList>
            <person name="Miao H."/>
            <person name="Wang L."/>
            <person name="Qu L."/>
            <person name="Liu H."/>
            <person name="Sun Y."/>
            <person name="Le M."/>
            <person name="Wang Q."/>
            <person name="Wei S."/>
            <person name="Zheng Y."/>
            <person name="Lin W."/>
            <person name="Duan Y."/>
            <person name="Cao H."/>
            <person name="Xiong S."/>
            <person name="Wang X."/>
            <person name="Wei L."/>
            <person name="Li C."/>
            <person name="Ma Q."/>
            <person name="Ju M."/>
            <person name="Zhao R."/>
            <person name="Li G."/>
            <person name="Mu C."/>
            <person name="Tian Q."/>
            <person name="Mei H."/>
            <person name="Zhang T."/>
            <person name="Gao T."/>
            <person name="Zhang H."/>
        </authorList>
    </citation>
    <scope>NUCLEOTIDE SEQUENCE</scope>
    <source>
        <strain evidence="7">G02</strain>
    </source>
</reference>
<comment type="caution">
    <text evidence="7">The sequence shown here is derived from an EMBL/GenBank/DDBJ whole genome shotgun (WGS) entry which is preliminary data.</text>
</comment>